<evidence type="ECO:0000313" key="1">
    <source>
        <dbReference type="EnsemblPlants" id="AVESA.00010b.r2.7AG1211130.1.CDS"/>
    </source>
</evidence>
<organism evidence="1 2">
    <name type="scientific">Avena sativa</name>
    <name type="common">Oat</name>
    <dbReference type="NCBI Taxonomy" id="4498"/>
    <lineage>
        <taxon>Eukaryota</taxon>
        <taxon>Viridiplantae</taxon>
        <taxon>Streptophyta</taxon>
        <taxon>Embryophyta</taxon>
        <taxon>Tracheophyta</taxon>
        <taxon>Spermatophyta</taxon>
        <taxon>Magnoliopsida</taxon>
        <taxon>Liliopsida</taxon>
        <taxon>Poales</taxon>
        <taxon>Poaceae</taxon>
        <taxon>BOP clade</taxon>
        <taxon>Pooideae</taxon>
        <taxon>Poodae</taxon>
        <taxon>Poeae</taxon>
        <taxon>Poeae Chloroplast Group 1 (Aveneae type)</taxon>
        <taxon>Aveninae</taxon>
        <taxon>Avena</taxon>
    </lineage>
</organism>
<dbReference type="Proteomes" id="UP001732700">
    <property type="component" value="Chromosome 7A"/>
</dbReference>
<dbReference type="EnsemblPlants" id="AVESA.00010b.r2.7AG1211130.1">
    <property type="protein sequence ID" value="AVESA.00010b.r2.7AG1211130.1.CDS"/>
    <property type="gene ID" value="AVESA.00010b.r2.7AG1211130"/>
</dbReference>
<name>A0ACD5ZLJ7_AVESA</name>
<protein>
    <submittedName>
        <fullName evidence="1">Uncharacterized protein</fullName>
    </submittedName>
</protein>
<reference evidence="1" key="1">
    <citation type="submission" date="2021-05" db="EMBL/GenBank/DDBJ databases">
        <authorList>
            <person name="Scholz U."/>
            <person name="Mascher M."/>
            <person name="Fiebig A."/>
        </authorList>
    </citation>
    <scope>NUCLEOTIDE SEQUENCE [LARGE SCALE GENOMIC DNA]</scope>
</reference>
<proteinExistence type="predicted"/>
<reference evidence="1" key="2">
    <citation type="submission" date="2025-09" db="UniProtKB">
        <authorList>
            <consortium name="EnsemblPlants"/>
        </authorList>
    </citation>
    <scope>IDENTIFICATION</scope>
</reference>
<keyword evidence="2" id="KW-1185">Reference proteome</keyword>
<sequence>MMMTPEKRSSPATLSRPCVLIIVVAGVERFAFKGVASNMVTYLTGVVEMSTSAAAMSVSAWAGVTSMLPLVSAVLADSYWDRYSTIIVSSLLYVAGLIGLTSWALLQKWMPCSSLFLTLYLISIGQGGYNPALQAFGADQLDIGDDDDESGSTSEEKSKVKSAFFQWWYFGICCGSLLGNSTMSYVQDTISWGIGFAIPCAAMAISVAAFFCCSPLYKQQIKQVRSADRPSSCDSIFRGLKSLLASVSAGKIRLSPRQEDNDGDNDNSFSELELQEKPLKLAELPDPKESLNEATTKPSVAKVILRLLPIWTVLLMFAVIFQQPMTFFTKQGALMDHQVHGTAFVIPPAMLQSTITVSIILLMPLYDRMIIPLISIVTGDSKGITVLQRIGVGMVLSVVAMAIAALVESRRRRLVAALAGQMNIAWLLPQYVLLGVSDVFTVVGMQEFFYTQVPSAMRTIGIGLYLSVFGVGSLVGAMLISAIEVATAAKGASGSHGWFSDDPREARLDNYYWFLALLSSISFVVFTQLCKYYN</sequence>
<accession>A0ACD5ZLJ7</accession>
<evidence type="ECO:0000313" key="2">
    <source>
        <dbReference type="Proteomes" id="UP001732700"/>
    </source>
</evidence>